<accession>A0A2S4UJM1</accession>
<organism evidence="1 2">
    <name type="scientific">Puccinia striiformis</name>
    <dbReference type="NCBI Taxonomy" id="27350"/>
    <lineage>
        <taxon>Eukaryota</taxon>
        <taxon>Fungi</taxon>
        <taxon>Dikarya</taxon>
        <taxon>Basidiomycota</taxon>
        <taxon>Pucciniomycotina</taxon>
        <taxon>Pucciniomycetes</taxon>
        <taxon>Pucciniales</taxon>
        <taxon>Pucciniaceae</taxon>
        <taxon>Puccinia</taxon>
    </lineage>
</organism>
<dbReference type="Proteomes" id="UP000239156">
    <property type="component" value="Unassembled WGS sequence"/>
</dbReference>
<sequence>MIPIRMGSFEKACFILRWTLSIISIGSGKRITSLPIRWMKTLRVLTTIGPLQVLF</sequence>
<evidence type="ECO:0000313" key="1">
    <source>
        <dbReference type="EMBL" id="POV97324.1"/>
    </source>
</evidence>
<comment type="caution">
    <text evidence="1">The sequence shown here is derived from an EMBL/GenBank/DDBJ whole genome shotgun (WGS) entry which is preliminary data.</text>
</comment>
<dbReference type="EMBL" id="PKSL01000265">
    <property type="protein sequence ID" value="POV97324.1"/>
    <property type="molecule type" value="Genomic_DNA"/>
</dbReference>
<protein>
    <submittedName>
        <fullName evidence="1">Uncharacterized protein</fullName>
    </submittedName>
</protein>
<reference evidence="1" key="1">
    <citation type="submission" date="2017-12" db="EMBL/GenBank/DDBJ databases">
        <title>Gene loss provides genomic basis for host adaptation in cereal stripe rust fungi.</title>
        <authorList>
            <person name="Xia C."/>
        </authorList>
    </citation>
    <scope>NUCLEOTIDE SEQUENCE [LARGE SCALE GENOMIC DNA]</scope>
    <source>
        <strain evidence="1">93-210</strain>
    </source>
</reference>
<gene>
    <name evidence="1" type="ORF">PSTT_15127</name>
</gene>
<proteinExistence type="predicted"/>
<name>A0A2S4UJM1_9BASI</name>
<keyword evidence="2" id="KW-1185">Reference proteome</keyword>
<dbReference type="VEuPathDB" id="FungiDB:PSHT_02085"/>
<dbReference type="VEuPathDB" id="FungiDB:PSTT_15127"/>
<evidence type="ECO:0000313" key="2">
    <source>
        <dbReference type="Proteomes" id="UP000239156"/>
    </source>
</evidence>